<dbReference type="Proteomes" id="UP000295727">
    <property type="component" value="Chromosome 2"/>
</dbReference>
<dbReference type="PANTHER" id="PTHR43372">
    <property type="entry name" value="FATTY-ACID AMIDE HYDROLASE"/>
    <property type="match status" value="1"/>
</dbReference>
<accession>A0A4P7CYL6</accession>
<organism evidence="2 3">
    <name type="scientific">Paraburkholderia pallida</name>
    <dbReference type="NCBI Taxonomy" id="2547399"/>
    <lineage>
        <taxon>Bacteria</taxon>
        <taxon>Pseudomonadati</taxon>
        <taxon>Pseudomonadota</taxon>
        <taxon>Betaproteobacteria</taxon>
        <taxon>Burkholderiales</taxon>
        <taxon>Burkholderiaceae</taxon>
        <taxon>Paraburkholderia</taxon>
    </lineage>
</organism>
<dbReference type="NCBIfam" id="NF005687">
    <property type="entry name" value="PRK07487.1"/>
    <property type="match status" value="1"/>
</dbReference>
<dbReference type="EC" id="3.5.1.4" evidence="2"/>
<evidence type="ECO:0000259" key="1">
    <source>
        <dbReference type="Pfam" id="PF01425"/>
    </source>
</evidence>
<dbReference type="PROSITE" id="PS00571">
    <property type="entry name" value="AMIDASES"/>
    <property type="match status" value="1"/>
</dbReference>
<evidence type="ECO:0000313" key="3">
    <source>
        <dbReference type="Proteomes" id="UP000295727"/>
    </source>
</evidence>
<keyword evidence="2" id="KW-0378">Hydrolase</keyword>
<dbReference type="EMBL" id="CP038149">
    <property type="protein sequence ID" value="QBQ99926.1"/>
    <property type="molecule type" value="Genomic_DNA"/>
</dbReference>
<sequence>MSQAWWRLSATEMSALVARRDVSSKELVESCLARLEEVNPHLNAVVDVLADSALEAAAAADAAVGRRDATGLLHGVPVTVKVNVDMAGRATSNGVVAYKDLIAREDSPVVANLRKAGAVIIGRTNAPAFSYRWFTDNDLYGRTLNPWDAGLTPGGSSGGASAAVAAGIGAIAHGNDLGGSIRYPAYACGVAGLRPTTGRVPAYNPSQSRDRTLAVQLASVQGPLARTVGDLRLALAAMEGGDTRDAWWMPVAPTPLDASNAPKGALAPFPTRVAVCAQLPGIPTDPVVIAAVQQAARWLEEAGCVVEEVVPPRFDEASELWLKLVTNEALTGLDKTIEDCGDRAIRTAFGSQRRIAPTLDLAGYMDGLSQRTGLLREWQAFFARYPLLLMPVSCQRPFAIDADQHGDDAMRRILQAQGPLLATAVLGLPGLSVPLSVAASSGTTMPSGVQLVAGRYGEALCLAAGEAIEARAGVFTPIDPLAAAVRSMG</sequence>
<dbReference type="PANTHER" id="PTHR43372:SF4">
    <property type="entry name" value="FATTY-ACID AMIDE HYDROLASE 2"/>
    <property type="match status" value="1"/>
</dbReference>
<dbReference type="InterPro" id="IPR020556">
    <property type="entry name" value="Amidase_CS"/>
</dbReference>
<dbReference type="RefSeq" id="WP_134753110.1">
    <property type="nucleotide sequence ID" value="NZ_CP038149.1"/>
</dbReference>
<dbReference type="AlphaFoldDB" id="A0A4P7CYL6"/>
<dbReference type="KEGG" id="ppai:E1956_22655"/>
<proteinExistence type="predicted"/>
<dbReference type="SUPFAM" id="SSF75304">
    <property type="entry name" value="Amidase signature (AS) enzymes"/>
    <property type="match status" value="1"/>
</dbReference>
<dbReference type="GO" id="GO:0012505">
    <property type="term" value="C:endomembrane system"/>
    <property type="evidence" value="ECO:0007669"/>
    <property type="project" value="TreeGrafter"/>
</dbReference>
<dbReference type="InterPro" id="IPR023631">
    <property type="entry name" value="Amidase_dom"/>
</dbReference>
<keyword evidence="3" id="KW-1185">Reference proteome</keyword>
<dbReference type="InterPro" id="IPR036928">
    <property type="entry name" value="AS_sf"/>
</dbReference>
<dbReference type="GO" id="GO:0004040">
    <property type="term" value="F:amidase activity"/>
    <property type="evidence" value="ECO:0007669"/>
    <property type="project" value="UniProtKB-EC"/>
</dbReference>
<protein>
    <submittedName>
        <fullName evidence="2">Amidase</fullName>
        <ecNumber evidence="2">3.5.1.4</ecNumber>
    </submittedName>
</protein>
<reference evidence="2 3" key="1">
    <citation type="submission" date="2019-03" db="EMBL/GenBank/DDBJ databases">
        <title>Paraburkholderia sp. 7MH5, isolated from subtropical forest soil.</title>
        <authorList>
            <person name="Gao Z.-H."/>
            <person name="Qiu L.-H."/>
        </authorList>
    </citation>
    <scope>NUCLEOTIDE SEQUENCE [LARGE SCALE GENOMIC DNA]</scope>
    <source>
        <strain evidence="2 3">7MH5</strain>
    </source>
</reference>
<dbReference type="Gene3D" id="3.90.1300.10">
    <property type="entry name" value="Amidase signature (AS) domain"/>
    <property type="match status" value="1"/>
</dbReference>
<evidence type="ECO:0000313" key="2">
    <source>
        <dbReference type="EMBL" id="QBQ99926.1"/>
    </source>
</evidence>
<name>A0A4P7CYL6_9BURK</name>
<gene>
    <name evidence="2" type="ORF">E1956_22655</name>
</gene>
<dbReference type="InterPro" id="IPR052739">
    <property type="entry name" value="FAAH2"/>
</dbReference>
<feature type="domain" description="Amidase" evidence="1">
    <location>
        <begin position="26"/>
        <end position="462"/>
    </location>
</feature>
<dbReference type="OrthoDB" id="8576090at2"/>
<dbReference type="Pfam" id="PF01425">
    <property type="entry name" value="Amidase"/>
    <property type="match status" value="1"/>
</dbReference>